<accession>A0A549YKL3</accession>
<feature type="compositionally biased region" description="Polar residues" evidence="1">
    <location>
        <begin position="67"/>
        <end position="95"/>
    </location>
</feature>
<gene>
    <name evidence="2" type="ORF">FH966_12370</name>
</gene>
<dbReference type="EMBL" id="VJMZ01000001">
    <property type="protein sequence ID" value="TRM12422.1"/>
    <property type="molecule type" value="Genomic_DNA"/>
</dbReference>
<proteinExistence type="predicted"/>
<dbReference type="Pfam" id="PF19610">
    <property type="entry name" value="DUF6115"/>
    <property type="match status" value="1"/>
</dbReference>
<dbReference type="InterPro" id="IPR046118">
    <property type="entry name" value="DUF6115"/>
</dbReference>
<evidence type="ECO:0000313" key="2">
    <source>
        <dbReference type="EMBL" id="TRM12422.1"/>
    </source>
</evidence>
<evidence type="ECO:0000313" key="3">
    <source>
        <dbReference type="Proteomes" id="UP000319280"/>
    </source>
</evidence>
<sequence length="145" mass="16443">MAILLFISLLAHLITFVVIFNLAKQLQSIKNEQHNDLSEQLSGYLEAIREENRHLEATLADEKKQSNHTTKQGNNHIQTVESTPIETGKSQTPPISQEPEMSLEAQVLHHYAKGMTVEEIARELDCGQTEAELIIKFHRNAYNNP</sequence>
<dbReference type="Proteomes" id="UP000319280">
    <property type="component" value="Unassembled WGS sequence"/>
</dbReference>
<dbReference type="RefSeq" id="WP_142791405.1">
    <property type="nucleotide sequence ID" value="NZ_VJMZ01000001.1"/>
</dbReference>
<protein>
    <recommendedName>
        <fullName evidence="4">DUF2802 domain-containing protein</fullName>
    </recommendedName>
</protein>
<name>A0A549YKL3_9BACI</name>
<evidence type="ECO:0000256" key="1">
    <source>
        <dbReference type="SAM" id="MobiDB-lite"/>
    </source>
</evidence>
<reference evidence="2 3" key="1">
    <citation type="submission" date="2019-07" db="EMBL/GenBank/DDBJ databases">
        <title>Genomic analysis of Lentibacillus sp. NKC851-2.</title>
        <authorList>
            <person name="Oh Y.J."/>
        </authorList>
    </citation>
    <scope>NUCLEOTIDE SEQUENCE [LARGE SCALE GENOMIC DNA]</scope>
    <source>
        <strain evidence="2 3">NKC851-2</strain>
    </source>
</reference>
<keyword evidence="3" id="KW-1185">Reference proteome</keyword>
<evidence type="ECO:0008006" key="4">
    <source>
        <dbReference type="Google" id="ProtNLM"/>
    </source>
</evidence>
<dbReference type="AlphaFoldDB" id="A0A549YKL3"/>
<feature type="region of interest" description="Disordered" evidence="1">
    <location>
        <begin position="60"/>
        <end position="98"/>
    </location>
</feature>
<organism evidence="2 3">
    <name type="scientific">Lentibacillus cibarius</name>
    <dbReference type="NCBI Taxonomy" id="2583219"/>
    <lineage>
        <taxon>Bacteria</taxon>
        <taxon>Bacillati</taxon>
        <taxon>Bacillota</taxon>
        <taxon>Bacilli</taxon>
        <taxon>Bacillales</taxon>
        <taxon>Bacillaceae</taxon>
        <taxon>Lentibacillus</taxon>
    </lineage>
</organism>
<comment type="caution">
    <text evidence="2">The sequence shown here is derived from an EMBL/GenBank/DDBJ whole genome shotgun (WGS) entry which is preliminary data.</text>
</comment>